<dbReference type="PANTHER" id="PTHR46165:SF2">
    <property type="entry name" value="SET AND MYND DOMAIN-CONTAINING PROTEIN 4"/>
    <property type="match status" value="1"/>
</dbReference>
<gene>
    <name evidence="5" type="ORF">MEDL_33929</name>
</gene>
<dbReference type="Proteomes" id="UP000683360">
    <property type="component" value="Unassembled WGS sequence"/>
</dbReference>
<dbReference type="EMBL" id="CAJPWZ010001662">
    <property type="protein sequence ID" value="CAG2220444.1"/>
    <property type="molecule type" value="Genomic_DNA"/>
</dbReference>
<dbReference type="GO" id="GO:0005634">
    <property type="term" value="C:nucleus"/>
    <property type="evidence" value="ECO:0007669"/>
    <property type="project" value="TreeGrafter"/>
</dbReference>
<dbReference type="PANTHER" id="PTHR46165">
    <property type="entry name" value="SET AND MYND DOMAIN-CONTAINING PROTEIN 4"/>
    <property type="match status" value="1"/>
</dbReference>
<evidence type="ECO:0000256" key="3">
    <source>
        <dbReference type="ARBA" id="ARBA00022691"/>
    </source>
</evidence>
<evidence type="ECO:0000313" key="5">
    <source>
        <dbReference type="EMBL" id="CAG2220444.1"/>
    </source>
</evidence>
<dbReference type="InterPro" id="IPR019734">
    <property type="entry name" value="TPR_rpt"/>
</dbReference>
<keyword evidence="3" id="KW-0949">S-adenosyl-L-methionine</keyword>
<keyword evidence="6" id="KW-1185">Reference proteome</keyword>
<dbReference type="InterPro" id="IPR011990">
    <property type="entry name" value="TPR-like_helical_dom_sf"/>
</dbReference>
<feature type="repeat" description="TPR" evidence="4">
    <location>
        <begin position="69"/>
        <end position="102"/>
    </location>
</feature>
<comment type="caution">
    <text evidence="5">The sequence shown here is derived from an EMBL/GenBank/DDBJ whole genome shotgun (WGS) entry which is preliminary data.</text>
</comment>
<dbReference type="GO" id="GO:0005737">
    <property type="term" value="C:cytoplasm"/>
    <property type="evidence" value="ECO:0007669"/>
    <property type="project" value="TreeGrafter"/>
</dbReference>
<dbReference type="Gene3D" id="1.25.40.10">
    <property type="entry name" value="Tetratricopeptide repeat domain"/>
    <property type="match status" value="1"/>
</dbReference>
<dbReference type="PROSITE" id="PS50005">
    <property type="entry name" value="TPR"/>
    <property type="match status" value="1"/>
</dbReference>
<dbReference type="SUPFAM" id="SSF48452">
    <property type="entry name" value="TPR-like"/>
    <property type="match status" value="1"/>
</dbReference>
<evidence type="ECO:0000256" key="1">
    <source>
        <dbReference type="ARBA" id="ARBA00022603"/>
    </source>
</evidence>
<evidence type="ECO:0000313" key="6">
    <source>
        <dbReference type="Proteomes" id="UP000683360"/>
    </source>
</evidence>
<organism evidence="5 6">
    <name type="scientific">Mytilus edulis</name>
    <name type="common">Blue mussel</name>
    <dbReference type="NCBI Taxonomy" id="6550"/>
    <lineage>
        <taxon>Eukaryota</taxon>
        <taxon>Metazoa</taxon>
        <taxon>Spiralia</taxon>
        <taxon>Lophotrochozoa</taxon>
        <taxon>Mollusca</taxon>
        <taxon>Bivalvia</taxon>
        <taxon>Autobranchia</taxon>
        <taxon>Pteriomorphia</taxon>
        <taxon>Mytilida</taxon>
        <taxon>Mytiloidea</taxon>
        <taxon>Mytilidae</taxon>
        <taxon>Mytilinae</taxon>
        <taxon>Mytilus</taxon>
    </lineage>
</organism>
<dbReference type="AlphaFoldDB" id="A0A8S3SQU7"/>
<evidence type="ECO:0000256" key="4">
    <source>
        <dbReference type="PROSITE-ProRule" id="PRU00339"/>
    </source>
</evidence>
<protein>
    <submittedName>
        <fullName evidence="5">Uncharacterized protein</fullName>
    </submittedName>
</protein>
<accession>A0A8S3SQU7</accession>
<dbReference type="GO" id="GO:0042826">
    <property type="term" value="F:histone deacetylase binding"/>
    <property type="evidence" value="ECO:0007669"/>
    <property type="project" value="TreeGrafter"/>
</dbReference>
<keyword evidence="2" id="KW-0808">Transferase</keyword>
<keyword evidence="4" id="KW-0802">TPR repeat</keyword>
<sequence length="279" mass="31873">MATIGNWQAATESIWKASSIDCIDHFKSLKDEIDKIAFMHKMGNIGNVSWLQFYMESCEKLHLKSPEKSTQHRNYGNKLFQEKKYKDALEFYTQSVMEAPDKTRDLGLAYGNHSAVCFYLKLYQETIESIKLALDNQYPEPTSYKLYLRWAHCLYHTGDMQQASEKVNTAKKEVFENKEMEEKRKGPPTDVTEEFDINENVVNVTNSTTRQSTCSSLSAPDNVSSLNLSSNALSPEAHKLLIELKFTIIHCASPVDVLLLALRKIEDNQHLKKNLIIPG</sequence>
<keyword evidence="1" id="KW-0489">Methyltransferase</keyword>
<name>A0A8S3SQU7_MYTED</name>
<evidence type="ECO:0000256" key="2">
    <source>
        <dbReference type="ARBA" id="ARBA00022679"/>
    </source>
</evidence>
<dbReference type="GO" id="GO:0008168">
    <property type="term" value="F:methyltransferase activity"/>
    <property type="evidence" value="ECO:0007669"/>
    <property type="project" value="UniProtKB-KW"/>
</dbReference>
<proteinExistence type="predicted"/>
<dbReference type="OrthoDB" id="62495at2759"/>
<dbReference type="GO" id="GO:0032259">
    <property type="term" value="P:methylation"/>
    <property type="evidence" value="ECO:0007669"/>
    <property type="project" value="UniProtKB-KW"/>
</dbReference>
<reference evidence="5" key="1">
    <citation type="submission" date="2021-03" db="EMBL/GenBank/DDBJ databases">
        <authorList>
            <person name="Bekaert M."/>
        </authorList>
    </citation>
    <scope>NUCLEOTIDE SEQUENCE</scope>
</reference>
<dbReference type="InterPro" id="IPR052097">
    <property type="entry name" value="SET-MYND_domain_protein"/>
</dbReference>